<name>A0ABW6QT49_9NOCA</name>
<evidence type="ECO:0000256" key="4">
    <source>
        <dbReference type="ARBA" id="ARBA00022475"/>
    </source>
</evidence>
<keyword evidence="17" id="KW-1185">Reference proteome</keyword>
<dbReference type="Pfam" id="PF04602">
    <property type="entry name" value="Arabinose_trans"/>
    <property type="match status" value="1"/>
</dbReference>
<feature type="transmembrane region" description="Helical" evidence="12">
    <location>
        <begin position="583"/>
        <end position="603"/>
    </location>
</feature>
<feature type="transmembrane region" description="Helical" evidence="12">
    <location>
        <begin position="370"/>
        <end position="386"/>
    </location>
</feature>
<feature type="transmembrane region" description="Helical" evidence="12">
    <location>
        <begin position="529"/>
        <end position="547"/>
    </location>
</feature>
<protein>
    <submittedName>
        <fullName evidence="16">Arabinosyltransferase domain-containing protein</fullName>
    </submittedName>
</protein>
<feature type="transmembrane region" description="Helical" evidence="12">
    <location>
        <begin position="34"/>
        <end position="53"/>
    </location>
</feature>
<dbReference type="Pfam" id="PF17689">
    <property type="entry name" value="Arabino_trans_N"/>
    <property type="match status" value="1"/>
</dbReference>
<dbReference type="InterPro" id="IPR042486">
    <property type="entry name" value="Arabino_trans_C_2"/>
</dbReference>
<feature type="transmembrane region" description="Helical" evidence="12">
    <location>
        <begin position="650"/>
        <end position="675"/>
    </location>
</feature>
<evidence type="ECO:0000256" key="2">
    <source>
        <dbReference type="ARBA" id="ARBA00004651"/>
    </source>
</evidence>
<evidence type="ECO:0000256" key="8">
    <source>
        <dbReference type="ARBA" id="ARBA00022989"/>
    </source>
</evidence>
<dbReference type="Pfam" id="PF14896">
    <property type="entry name" value="Arabino_trans_C"/>
    <property type="match status" value="1"/>
</dbReference>
<evidence type="ECO:0000259" key="14">
    <source>
        <dbReference type="Pfam" id="PF14896"/>
    </source>
</evidence>
<feature type="transmembrane region" description="Helical" evidence="12">
    <location>
        <begin position="695"/>
        <end position="714"/>
    </location>
</feature>
<feature type="region of interest" description="Disordered" evidence="11">
    <location>
        <begin position="1"/>
        <end position="25"/>
    </location>
</feature>
<keyword evidence="6" id="KW-0808">Transferase</keyword>
<feature type="domain" description="Arabinosyltransferase C-terminal" evidence="14">
    <location>
        <begin position="710"/>
        <end position="1098"/>
    </location>
</feature>
<feature type="domain" description="Arabinosyltransferas concanavalin like" evidence="15">
    <location>
        <begin position="56"/>
        <end position="214"/>
    </location>
</feature>
<dbReference type="Gene3D" id="2.60.120.940">
    <property type="entry name" value="EmbC, C-terminal domain, subdomain 2"/>
    <property type="match status" value="1"/>
</dbReference>
<feature type="transmembrane region" description="Helical" evidence="12">
    <location>
        <begin position="559"/>
        <end position="577"/>
    </location>
</feature>
<gene>
    <name evidence="16" type="ORF">ACFYV7_16630</name>
</gene>
<evidence type="ECO:0000256" key="7">
    <source>
        <dbReference type="ARBA" id="ARBA00022692"/>
    </source>
</evidence>
<feature type="domain" description="Arabinofuranosyltransferase central" evidence="13">
    <location>
        <begin position="218"/>
        <end position="678"/>
    </location>
</feature>
<reference evidence="16 17" key="1">
    <citation type="submission" date="2024-10" db="EMBL/GenBank/DDBJ databases">
        <title>The Natural Products Discovery Center: Release of the First 8490 Sequenced Strains for Exploring Actinobacteria Biosynthetic Diversity.</title>
        <authorList>
            <person name="Kalkreuter E."/>
            <person name="Kautsar S.A."/>
            <person name="Yang D."/>
            <person name="Bader C.D."/>
            <person name="Teijaro C.N."/>
            <person name="Fluegel L."/>
            <person name="Davis C.M."/>
            <person name="Simpson J.R."/>
            <person name="Lauterbach L."/>
            <person name="Steele A.D."/>
            <person name="Gui C."/>
            <person name="Meng S."/>
            <person name="Li G."/>
            <person name="Viehrig K."/>
            <person name="Ye F."/>
            <person name="Su P."/>
            <person name="Kiefer A.F."/>
            <person name="Nichols A."/>
            <person name="Cepeda A.J."/>
            <person name="Yan W."/>
            <person name="Fan B."/>
            <person name="Jiang Y."/>
            <person name="Adhikari A."/>
            <person name="Zheng C.-J."/>
            <person name="Schuster L."/>
            <person name="Cowan T.M."/>
            <person name="Smanski M.J."/>
            <person name="Chevrette M.G."/>
            <person name="De Carvalho L.P.S."/>
            <person name="Shen B."/>
        </authorList>
    </citation>
    <scope>NUCLEOTIDE SEQUENCE [LARGE SCALE GENOMIC DNA]</scope>
    <source>
        <strain evidence="16 17">NPDC003040</strain>
    </source>
</reference>
<sequence>MTVSDAVRESAQPSAPQEPQDSGAHRGVARRIRLLAIVSGLLAILAAASIPFLPVEQDQSSVAWPQTAAVTSVTAPLLTYAPMDLSAELPCAAFDALADSGGVVVSTIPRQSPDLERYGFVVKVVPDAADRAGRVDVVSRNTLLWSAPLSAVRNGSCAVHVEMDTQRTTVTATGLADSGKEFSTDIRPQVVGVFSDLTGAAPAGLHVNVQVDSRFSASPTPLKLAAIVLAVLATLVALVALYHLDSADGRKSRRFLPTRWWRLQPADYVVFATLLVWHFIGANTSDDGYILGMARASQSSGFMSNYYRWFSVDEGPFYTPYTDMISLLTHVSSASPWVRLPTLLVGVFTWWVISREILPRLGIALRFDKIVVWTSALVFLAFWMPYNNGLRAEPFVALGVILTWASVERAIATRRLLPYAFAIIIAALTLTVAPSGLICIGALAAGARTVTAVIVQRAKSAGYLSLLLPLLAAGLAVLTVVFADRTLAGALEMFYVHGRIGPGESWFFEFLRYQYLLQINADGWLTRRFGMFMLLLGLAVCVVTMLRRGGRIPGTALGPGRRLVGITVAAMVLMMFSPTKWTHQFGVFAGLAACVAALTAVSISPAVMRPLRNRALFATAVFFALALTFVGANGYWYVSAWGIPWWDKPPTFAGFGLSTFAAGLSVLALAVAAWFHIRPETQPRAGSVPGRIARVPVLAVVAAAMVAFEVLSFAKAAVAQYPSYSMAQSNLSAAFSGGCGLADKVLIETDPNASVLPPLAGDAATALAGAESTGFTPNGVAADLTSDEVESTTGKANSVASADSDDTADPKAGSKSPGSETGTSGAGINGSGVPLPFGLDPATTPVLGSYRDGAQVPAELTTGWYRLPNATNGSRGDIISIAVAGRIRHVDSDGIVHPGQDLRLEYGRAGSDGTAVALGSVDPIDIGPSPSWRNMRVPLDQLPGDADAVRIVASDKDLGKDQWLAVTPPRVPQTKTLTAVVGSRTPVLLDWEVVLNFPCQNLVPTHAGVGDLPTYRILPDRNGATITNLWQDHNGGGPLGWTQLLFTARALPTYLDQDWDRDWGSIEQYLPLDPNAQPAKVTIDETQRWGTWTPGHINTAW</sequence>
<comment type="function">
    <text evidence="1">Arabinosyl transferase responsible for the polymerization of arabinose into the arabinan of arabinogalactan.</text>
</comment>
<dbReference type="InterPro" id="IPR027451">
    <property type="entry name" value="EmbABC_dom1"/>
</dbReference>
<feature type="region of interest" description="Disordered" evidence="11">
    <location>
        <begin position="787"/>
        <end position="837"/>
    </location>
</feature>
<dbReference type="EMBL" id="JBIAPI010000003">
    <property type="protein sequence ID" value="MFF3224421.1"/>
    <property type="molecule type" value="Genomic_DNA"/>
</dbReference>
<dbReference type="InterPro" id="IPR032731">
    <property type="entry name" value="Arabino_trans_C"/>
</dbReference>
<organism evidence="16 17">
    <name type="scientific">Nocardia suismassiliense</name>
    <dbReference type="NCBI Taxonomy" id="2077092"/>
    <lineage>
        <taxon>Bacteria</taxon>
        <taxon>Bacillati</taxon>
        <taxon>Actinomycetota</taxon>
        <taxon>Actinomycetes</taxon>
        <taxon>Mycobacteriales</taxon>
        <taxon>Nocardiaceae</taxon>
        <taxon>Nocardia</taxon>
    </lineage>
</organism>
<keyword evidence="10" id="KW-0961">Cell wall biogenesis/degradation</keyword>
<dbReference type="Proteomes" id="UP001601948">
    <property type="component" value="Unassembled WGS sequence"/>
</dbReference>
<evidence type="ECO:0000256" key="5">
    <source>
        <dbReference type="ARBA" id="ARBA00022676"/>
    </source>
</evidence>
<evidence type="ECO:0000256" key="1">
    <source>
        <dbReference type="ARBA" id="ARBA00003001"/>
    </source>
</evidence>
<proteinExistence type="inferred from homology"/>
<evidence type="ECO:0000256" key="12">
    <source>
        <dbReference type="SAM" id="Phobius"/>
    </source>
</evidence>
<feature type="compositionally biased region" description="Polar residues" evidence="11">
    <location>
        <begin position="11"/>
        <end position="20"/>
    </location>
</feature>
<keyword evidence="7 12" id="KW-0812">Transmembrane</keyword>
<keyword evidence="9 12" id="KW-0472">Membrane</keyword>
<comment type="caution">
    <text evidence="16">The sequence shown here is derived from an EMBL/GenBank/DDBJ whole genome shotgun (WGS) entry which is preliminary data.</text>
</comment>
<evidence type="ECO:0000259" key="13">
    <source>
        <dbReference type="Pfam" id="PF04602"/>
    </source>
</evidence>
<comment type="similarity">
    <text evidence="3">Belongs to the emb family.</text>
</comment>
<evidence type="ECO:0000256" key="3">
    <source>
        <dbReference type="ARBA" id="ARBA00008195"/>
    </source>
</evidence>
<feature type="transmembrane region" description="Helical" evidence="12">
    <location>
        <begin position="463"/>
        <end position="483"/>
    </location>
</feature>
<keyword evidence="8 12" id="KW-1133">Transmembrane helix</keyword>
<accession>A0ABW6QT49</accession>
<keyword evidence="4" id="KW-1003">Cell membrane</keyword>
<evidence type="ECO:0000313" key="16">
    <source>
        <dbReference type="EMBL" id="MFF3224421.1"/>
    </source>
</evidence>
<evidence type="ECO:0000259" key="15">
    <source>
        <dbReference type="Pfam" id="PF17689"/>
    </source>
</evidence>
<evidence type="ECO:0000313" key="17">
    <source>
        <dbReference type="Proteomes" id="UP001601948"/>
    </source>
</evidence>
<dbReference type="InterPro" id="IPR040920">
    <property type="entry name" value="Arabino_trans_N"/>
</dbReference>
<dbReference type="Gene3D" id="2.60.120.610">
    <property type="entry name" value="arabinofuranosyltransferase like domain"/>
    <property type="match status" value="1"/>
</dbReference>
<evidence type="ECO:0000256" key="11">
    <source>
        <dbReference type="SAM" id="MobiDB-lite"/>
    </source>
</evidence>
<feature type="transmembrane region" description="Helical" evidence="12">
    <location>
        <begin position="224"/>
        <end position="244"/>
    </location>
</feature>
<keyword evidence="5" id="KW-0328">Glycosyltransferase</keyword>
<evidence type="ECO:0000256" key="10">
    <source>
        <dbReference type="ARBA" id="ARBA00023316"/>
    </source>
</evidence>
<feature type="transmembrane region" description="Helical" evidence="12">
    <location>
        <begin position="615"/>
        <end position="638"/>
    </location>
</feature>
<evidence type="ECO:0000256" key="6">
    <source>
        <dbReference type="ARBA" id="ARBA00022679"/>
    </source>
</evidence>
<comment type="subcellular location">
    <subcellularLocation>
        <location evidence="2">Cell membrane</location>
        <topology evidence="2">Multi-pass membrane protein</topology>
    </subcellularLocation>
</comment>
<dbReference type="RefSeq" id="WP_387718138.1">
    <property type="nucleotide sequence ID" value="NZ_JBIAPI010000003.1"/>
</dbReference>
<evidence type="ECO:0000256" key="9">
    <source>
        <dbReference type="ARBA" id="ARBA00023136"/>
    </source>
</evidence>
<feature type="transmembrane region" description="Helical" evidence="12">
    <location>
        <begin position="419"/>
        <end position="443"/>
    </location>
</feature>
<dbReference type="InterPro" id="IPR007680">
    <property type="entry name" value="Arabino_trans_central"/>
</dbReference>